<evidence type="ECO:0000313" key="1">
    <source>
        <dbReference type="EMBL" id="KAF3604353.1"/>
    </source>
</evidence>
<sequence>MIRSGDRGWNPEVSVIGPGGCMRIHGFSLRSGDRIGALVYLDPEVVVGTRRSFRDRFGSGDRLVGTRRFFEVVMTPMRPRLHRGTVLRLPRQDYYWKSLTCLVGAGVGVMTQVPGLCCFPPRSVLIQVLFTLVLWGPRCALGCTGVLGSFDSKLRLAHTHSCFMSHTRFDSLWACHCGHATFCKGWPGSEVSGDLIQLRRQFEIFSQPLSFYTINPNVIQENEFLQFLNHKVPMVTPIKMKQEQLGHPSSWTDSARRMAELVACSIQLGHPPNWTGSAWTGSAQRMAELVTSSIQLGHPPNWTGPARWMAELVTCSIQLGHPPSWTSSAQRMAELVTSSIQLGHPPNWTGPARWMAELVTCSIQLGHPPSWTSSAQRMAELVAWSNQLGHPPSWTGSARRMAEMVVLVDPARRGELGSVLCPPFNKTGITYATGC</sequence>
<organism evidence="1 2">
    <name type="scientific">Brassica cretica</name>
    <name type="common">Mustard</name>
    <dbReference type="NCBI Taxonomy" id="69181"/>
    <lineage>
        <taxon>Eukaryota</taxon>
        <taxon>Viridiplantae</taxon>
        <taxon>Streptophyta</taxon>
        <taxon>Embryophyta</taxon>
        <taxon>Tracheophyta</taxon>
        <taxon>Spermatophyta</taxon>
        <taxon>Magnoliopsida</taxon>
        <taxon>eudicotyledons</taxon>
        <taxon>Gunneridae</taxon>
        <taxon>Pentapetalae</taxon>
        <taxon>rosids</taxon>
        <taxon>malvids</taxon>
        <taxon>Brassicales</taxon>
        <taxon>Brassicaceae</taxon>
        <taxon>Brassiceae</taxon>
        <taxon>Brassica</taxon>
    </lineage>
</organism>
<accession>A0A8S9SVJ5</accession>
<reference evidence="1" key="1">
    <citation type="submission" date="2019-12" db="EMBL/GenBank/DDBJ databases">
        <title>Genome sequencing and annotation of Brassica cretica.</title>
        <authorList>
            <person name="Studholme D.J."/>
            <person name="Sarris P."/>
        </authorList>
    </citation>
    <scope>NUCLEOTIDE SEQUENCE</scope>
    <source>
        <strain evidence="1">PFS-109/04</strain>
        <tissue evidence="1">Leaf</tissue>
    </source>
</reference>
<name>A0A8S9SVJ5_BRACR</name>
<dbReference type="EMBL" id="QGKX02000004">
    <property type="protein sequence ID" value="KAF3604353.1"/>
    <property type="molecule type" value="Genomic_DNA"/>
</dbReference>
<proteinExistence type="predicted"/>
<comment type="caution">
    <text evidence="1">The sequence shown here is derived from an EMBL/GenBank/DDBJ whole genome shotgun (WGS) entry which is preliminary data.</text>
</comment>
<dbReference type="AlphaFoldDB" id="A0A8S9SVJ5"/>
<evidence type="ECO:0000313" key="2">
    <source>
        <dbReference type="Proteomes" id="UP000712600"/>
    </source>
</evidence>
<protein>
    <submittedName>
        <fullName evidence="1">Uncharacterized protein</fullName>
    </submittedName>
</protein>
<dbReference type="Proteomes" id="UP000712600">
    <property type="component" value="Unassembled WGS sequence"/>
</dbReference>
<gene>
    <name evidence="1" type="ORF">F2Q69_00035201</name>
</gene>